<dbReference type="Gene3D" id="3.40.50.10490">
    <property type="entry name" value="Glucose-6-phosphate isomerase like protein, domain 1"/>
    <property type="match status" value="1"/>
</dbReference>
<comment type="pathway">
    <text evidence="6">Carbohydrate degradation; glycolysis; D-glyceraldehyde 3-phosphate and glycerone phosphate from D-glucose: step 2/4.</text>
</comment>
<dbReference type="EMBL" id="OZ020107">
    <property type="protein sequence ID" value="CAK9259037.1"/>
    <property type="molecule type" value="Genomic_DNA"/>
</dbReference>
<organism evidence="7 8">
    <name type="scientific">Sphagnum jensenii</name>
    <dbReference type="NCBI Taxonomy" id="128206"/>
    <lineage>
        <taxon>Eukaryota</taxon>
        <taxon>Viridiplantae</taxon>
        <taxon>Streptophyta</taxon>
        <taxon>Embryophyta</taxon>
        <taxon>Bryophyta</taxon>
        <taxon>Sphagnophytina</taxon>
        <taxon>Sphagnopsida</taxon>
        <taxon>Sphagnales</taxon>
        <taxon>Sphagnaceae</taxon>
        <taxon>Sphagnum</taxon>
    </lineage>
</organism>
<proteinExistence type="inferred from homology"/>
<dbReference type="SUPFAM" id="SSF53697">
    <property type="entry name" value="SIS domain"/>
    <property type="match status" value="1"/>
</dbReference>
<dbReference type="InterPro" id="IPR023096">
    <property type="entry name" value="G6P_Isomerase_C"/>
</dbReference>
<keyword evidence="4 6" id="KW-0324">Glycolysis</keyword>
<evidence type="ECO:0000256" key="4">
    <source>
        <dbReference type="ARBA" id="ARBA00023152"/>
    </source>
</evidence>
<comment type="catalytic activity">
    <reaction evidence="6">
        <text>alpha-D-glucose 6-phosphate = beta-D-fructose 6-phosphate</text>
        <dbReference type="Rhea" id="RHEA:11816"/>
        <dbReference type="ChEBI" id="CHEBI:57634"/>
        <dbReference type="ChEBI" id="CHEBI:58225"/>
        <dbReference type="EC" id="5.3.1.9"/>
    </reaction>
</comment>
<dbReference type="EC" id="5.3.1.9" evidence="2 6"/>
<dbReference type="InterPro" id="IPR001672">
    <property type="entry name" value="G6P_Isomerase"/>
</dbReference>
<reference evidence="7" key="1">
    <citation type="submission" date="2024-02" db="EMBL/GenBank/DDBJ databases">
        <authorList>
            <consortium name="ELIXIR-Norway"/>
            <consortium name="Elixir Norway"/>
        </authorList>
    </citation>
    <scope>NUCLEOTIDE SEQUENCE</scope>
</reference>
<evidence type="ECO:0000256" key="5">
    <source>
        <dbReference type="ARBA" id="ARBA00023235"/>
    </source>
</evidence>
<dbReference type="CDD" id="cd05016">
    <property type="entry name" value="SIS_PGI_2"/>
    <property type="match status" value="1"/>
</dbReference>
<dbReference type="PANTHER" id="PTHR11469">
    <property type="entry name" value="GLUCOSE-6-PHOSPHATE ISOMERASE"/>
    <property type="match status" value="1"/>
</dbReference>
<protein>
    <recommendedName>
        <fullName evidence="2 6">Glucose-6-phosphate isomerase</fullName>
        <ecNumber evidence="2 6">5.3.1.9</ecNumber>
    </recommendedName>
</protein>
<evidence type="ECO:0000313" key="7">
    <source>
        <dbReference type="EMBL" id="CAK9259037.1"/>
    </source>
</evidence>
<evidence type="ECO:0000256" key="2">
    <source>
        <dbReference type="ARBA" id="ARBA00011952"/>
    </source>
</evidence>
<keyword evidence="3 6" id="KW-0312">Gluconeogenesis</keyword>
<comment type="similarity">
    <text evidence="6">Belongs to the GPI family.</text>
</comment>
<keyword evidence="8" id="KW-1185">Reference proteome</keyword>
<dbReference type="InterPro" id="IPR018189">
    <property type="entry name" value="Phosphoglucose_isomerase_CS"/>
</dbReference>
<dbReference type="PROSITE" id="PS00174">
    <property type="entry name" value="P_GLUCOSE_ISOMERASE_2"/>
    <property type="match status" value="1"/>
</dbReference>
<comment type="subunit">
    <text evidence="1">Homodimer.</text>
</comment>
<dbReference type="PANTHER" id="PTHR11469:SF1">
    <property type="entry name" value="GLUCOSE-6-PHOSPHATE ISOMERASE"/>
    <property type="match status" value="1"/>
</dbReference>
<evidence type="ECO:0000256" key="6">
    <source>
        <dbReference type="RuleBase" id="RU000612"/>
    </source>
</evidence>
<keyword evidence="5 6" id="KW-0413">Isomerase</keyword>
<evidence type="ECO:0000256" key="3">
    <source>
        <dbReference type="ARBA" id="ARBA00022432"/>
    </source>
</evidence>
<dbReference type="PRINTS" id="PR00662">
    <property type="entry name" value="G6PISOMERASE"/>
</dbReference>
<evidence type="ECO:0000313" key="8">
    <source>
        <dbReference type="Proteomes" id="UP001497444"/>
    </source>
</evidence>
<accession>A0ABP0VXY3</accession>
<dbReference type="PROSITE" id="PS51463">
    <property type="entry name" value="P_GLUCOSE_ISOMERASE_3"/>
    <property type="match status" value="1"/>
</dbReference>
<sequence>MNISLQTREELLAEGVPDFLILHNVVVLPLGADHAHCFYGQVSGEGNHFLYKSEEILEFTDYAVQLLALYEHRVAMMGFIWGINSFDQWGVELGKGKTQLLSRERHDVFPSNIIPVTEEVISTDNVQQ</sequence>
<dbReference type="Proteomes" id="UP001497444">
    <property type="component" value="Chromosome 12"/>
</dbReference>
<dbReference type="Pfam" id="PF00342">
    <property type="entry name" value="PGI"/>
    <property type="match status" value="1"/>
</dbReference>
<evidence type="ECO:0000256" key="1">
    <source>
        <dbReference type="ARBA" id="ARBA00011738"/>
    </source>
</evidence>
<name>A0ABP0VXY3_9BRYO</name>
<dbReference type="Gene3D" id="1.10.1390.10">
    <property type="match status" value="1"/>
</dbReference>
<dbReference type="InterPro" id="IPR035482">
    <property type="entry name" value="SIS_PGI_2"/>
</dbReference>
<gene>
    <name evidence="7" type="ORF">CSSPJE1EN1_LOCUS4515</name>
</gene>
<dbReference type="InterPro" id="IPR046348">
    <property type="entry name" value="SIS_dom_sf"/>
</dbReference>